<dbReference type="Proteomes" id="UP000692954">
    <property type="component" value="Unassembled WGS sequence"/>
</dbReference>
<comment type="caution">
    <text evidence="1">The sequence shown here is derived from an EMBL/GenBank/DDBJ whole genome shotgun (WGS) entry which is preliminary data.</text>
</comment>
<sequence length="485" mass="57752">MEEHLLISFINPRMQFGDLKYQTAVESQLFDTKNQEIINKINDLFQKHISLFKMMRQNNLLEDHINALACNQILGTDFREKKLVSNLFITKFEKLFDSNSYDLAQATIQFKNHIGNVLKNLNLKDTALEELLNDQSIPLQFDLEETKQFMQKQSWEEQFSFIRNYILYNLSNNENFIQNLKLWKRKFGIQNDDKLKSNISIQVHFLDWSEQVKHIIEKLWMPYTFKQGEYYLADVNDNSAFKPLKFVSDIYDKKKANFFIIDSLSNLIKNHNYNYNQIKVAFSHKSPKEVLISFLEILDWCKDILKWEEIICRLVENIKKEYLTISSYQDSQGDGGFSMEIYLETILNDIINQFEDKVDQINKQKFIDINILDESNIGGNYYEITNDGIDFYNEEYKICGNVVFSVEKKGMIGKIGQMIMDVPQIQRMYLKINKEQNKLKYFQILWQCKNLKNKMIKLILFRIGQLIATEIQKQERQDKEIEIYF</sequence>
<dbReference type="EMBL" id="CAJJDN010000143">
    <property type="protein sequence ID" value="CAD8123241.1"/>
    <property type="molecule type" value="Genomic_DNA"/>
</dbReference>
<keyword evidence="2" id="KW-1185">Reference proteome</keyword>
<dbReference type="AlphaFoldDB" id="A0A8S1R544"/>
<proteinExistence type="predicted"/>
<accession>A0A8S1R544</accession>
<reference evidence="1" key="1">
    <citation type="submission" date="2021-01" db="EMBL/GenBank/DDBJ databases">
        <authorList>
            <consortium name="Genoscope - CEA"/>
            <person name="William W."/>
        </authorList>
    </citation>
    <scope>NUCLEOTIDE SEQUENCE</scope>
</reference>
<evidence type="ECO:0000313" key="1">
    <source>
        <dbReference type="EMBL" id="CAD8123241.1"/>
    </source>
</evidence>
<protein>
    <submittedName>
        <fullName evidence="1">Uncharacterized protein</fullName>
    </submittedName>
</protein>
<organism evidence="1 2">
    <name type="scientific">Paramecium sonneborni</name>
    <dbReference type="NCBI Taxonomy" id="65129"/>
    <lineage>
        <taxon>Eukaryota</taxon>
        <taxon>Sar</taxon>
        <taxon>Alveolata</taxon>
        <taxon>Ciliophora</taxon>
        <taxon>Intramacronucleata</taxon>
        <taxon>Oligohymenophorea</taxon>
        <taxon>Peniculida</taxon>
        <taxon>Parameciidae</taxon>
        <taxon>Paramecium</taxon>
    </lineage>
</organism>
<evidence type="ECO:0000313" key="2">
    <source>
        <dbReference type="Proteomes" id="UP000692954"/>
    </source>
</evidence>
<name>A0A8S1R544_9CILI</name>
<dbReference type="OrthoDB" id="297953at2759"/>
<gene>
    <name evidence="1" type="ORF">PSON_ATCC_30995.1.T1430122</name>
</gene>